<reference evidence="13" key="1">
    <citation type="submission" date="2022-11" db="UniProtKB">
        <authorList>
            <consortium name="EnsemblMetazoa"/>
        </authorList>
    </citation>
    <scope>IDENTIFICATION</scope>
</reference>
<dbReference type="Pfam" id="PF03942">
    <property type="entry name" value="DTW"/>
    <property type="match status" value="1"/>
</dbReference>
<comment type="catalytic activity">
    <reaction evidence="11">
        <text>a uridine in tRNA + S-adenosyl-L-methionine = a 3-[(3S)-3-amino-3-carboxypropyl]uridine in tRNA + S-methyl-5'-thioadenosine + H(+)</text>
        <dbReference type="Rhea" id="RHEA:62432"/>
        <dbReference type="Rhea" id="RHEA-COMP:13339"/>
        <dbReference type="Rhea" id="RHEA-COMP:16092"/>
        <dbReference type="ChEBI" id="CHEBI:15378"/>
        <dbReference type="ChEBI" id="CHEBI:17509"/>
        <dbReference type="ChEBI" id="CHEBI:59789"/>
        <dbReference type="ChEBI" id="CHEBI:65315"/>
        <dbReference type="ChEBI" id="CHEBI:82930"/>
        <dbReference type="EC" id="2.5.1.25"/>
    </reaction>
</comment>
<dbReference type="RefSeq" id="XP_020895088.1">
    <property type="nucleotide sequence ID" value="XM_021039429.1"/>
</dbReference>
<evidence type="ECO:0000256" key="11">
    <source>
        <dbReference type="ARBA" id="ARBA00048718"/>
    </source>
</evidence>
<dbReference type="GO" id="GO:0016432">
    <property type="term" value="F:tRNA-uridine aminocarboxypropyltransferase activity"/>
    <property type="evidence" value="ECO:0007669"/>
    <property type="project" value="UniProtKB-EC"/>
</dbReference>
<evidence type="ECO:0000313" key="13">
    <source>
        <dbReference type="EnsemblMetazoa" id="XP_020895088.1"/>
    </source>
</evidence>
<evidence type="ECO:0000256" key="10">
    <source>
        <dbReference type="ARBA" id="ARBA00042508"/>
    </source>
</evidence>
<evidence type="ECO:0000313" key="14">
    <source>
        <dbReference type="Proteomes" id="UP000887567"/>
    </source>
</evidence>
<evidence type="ECO:0000256" key="5">
    <source>
        <dbReference type="ARBA" id="ARBA00022694"/>
    </source>
</evidence>
<feature type="domain" description="DTW" evidence="12">
    <location>
        <begin position="45"/>
        <end position="235"/>
    </location>
</feature>
<dbReference type="OMA" id="VNAWGLN"/>
<evidence type="ECO:0000256" key="7">
    <source>
        <dbReference type="ARBA" id="ARBA00037050"/>
    </source>
</evidence>
<evidence type="ECO:0000256" key="9">
    <source>
        <dbReference type="ARBA" id="ARBA00039242"/>
    </source>
</evidence>
<evidence type="ECO:0000256" key="6">
    <source>
        <dbReference type="ARBA" id="ARBA00023242"/>
    </source>
</evidence>
<dbReference type="KEGG" id="epa:110234076"/>
<dbReference type="AlphaFoldDB" id="A0A913WWF9"/>
<dbReference type="EC" id="2.5.1.25" evidence="2"/>
<name>A0A913WWF9_EXADI</name>
<comment type="similarity">
    <text evidence="8">Belongs to the TDD superfamily. DTWD1 family.</text>
</comment>
<evidence type="ECO:0000256" key="4">
    <source>
        <dbReference type="ARBA" id="ARBA00022691"/>
    </source>
</evidence>
<accession>A0A913WWF9</accession>
<dbReference type="InterPro" id="IPR051521">
    <property type="entry name" value="tRNA_Mod/Golgi_Maint"/>
</dbReference>
<dbReference type="EnsemblMetazoa" id="XM_021039429.1">
    <property type="protein sequence ID" value="XP_020895088.1"/>
    <property type="gene ID" value="LOC110234076"/>
</dbReference>
<dbReference type="SMART" id="SM01144">
    <property type="entry name" value="DTW"/>
    <property type="match status" value="1"/>
</dbReference>
<dbReference type="PANTHER" id="PTHR15627">
    <property type="entry name" value="NATURAL KILLER CELL-SPECIFIC ANTIGEN KLIP1"/>
    <property type="match status" value="1"/>
</dbReference>
<evidence type="ECO:0000259" key="12">
    <source>
        <dbReference type="SMART" id="SM01144"/>
    </source>
</evidence>
<sequence>MADEVENLDEQRKLEENPFASLKISSFEVLRDAERSTCKKCKASRKYYCYKCFDVVGIERSMIPFVSLPLQVDIIKHKGEVMGKSTACHAAILAPDNVTIHHFPTIPQFKSKEKVILVYPSETALSLGDLEKKTSSNDCTHFDHVIFIDSTWDQTHSIISDPRLADIQRVKLENATTYFWRPQRKPSTCLATIEAVYYFFKEYQKYIMKSDYDGQFDNLLYFFVFQYLLIKQKKRKSKRQKLE</sequence>
<evidence type="ECO:0000256" key="2">
    <source>
        <dbReference type="ARBA" id="ARBA00012386"/>
    </source>
</evidence>
<dbReference type="GO" id="GO:0006400">
    <property type="term" value="P:tRNA modification"/>
    <property type="evidence" value="ECO:0007669"/>
    <property type="project" value="TreeGrafter"/>
</dbReference>
<keyword evidence="14" id="KW-1185">Reference proteome</keyword>
<organism evidence="13 14">
    <name type="scientific">Exaiptasia diaphana</name>
    <name type="common">Tropical sea anemone</name>
    <name type="synonym">Aiptasia pulchella</name>
    <dbReference type="NCBI Taxonomy" id="2652724"/>
    <lineage>
        <taxon>Eukaryota</taxon>
        <taxon>Metazoa</taxon>
        <taxon>Cnidaria</taxon>
        <taxon>Anthozoa</taxon>
        <taxon>Hexacorallia</taxon>
        <taxon>Actiniaria</taxon>
        <taxon>Aiptasiidae</taxon>
        <taxon>Exaiptasia</taxon>
    </lineage>
</organism>
<evidence type="ECO:0000256" key="8">
    <source>
        <dbReference type="ARBA" id="ARBA00038290"/>
    </source>
</evidence>
<keyword evidence="3" id="KW-0808">Transferase</keyword>
<dbReference type="GO" id="GO:0005634">
    <property type="term" value="C:nucleus"/>
    <property type="evidence" value="ECO:0007669"/>
    <property type="project" value="UniProtKB-SubCell"/>
</dbReference>
<protein>
    <recommendedName>
        <fullName evidence="9">tRNA-uridine aminocarboxypropyltransferase 1</fullName>
        <ecNumber evidence="2">2.5.1.25</ecNumber>
    </recommendedName>
    <alternativeName>
        <fullName evidence="10">DTW domain-containing protein 1</fullName>
    </alternativeName>
</protein>
<dbReference type="Proteomes" id="UP000887567">
    <property type="component" value="Unplaced"/>
</dbReference>
<evidence type="ECO:0000256" key="1">
    <source>
        <dbReference type="ARBA" id="ARBA00004123"/>
    </source>
</evidence>
<dbReference type="InterPro" id="IPR005636">
    <property type="entry name" value="DTW"/>
</dbReference>
<comment type="function">
    <text evidence="7">Catalyzes the formation of 3-(3-amino-3-carboxypropyl)uridine (acp3U) at position 20 in the D-loop of several cytoplasmic tRNAs (acp3U(20)).</text>
</comment>
<dbReference type="PANTHER" id="PTHR15627:SF8">
    <property type="entry name" value="TRNA-URIDINE AMINOCARBOXYPROPYLTRANSFERASE 1"/>
    <property type="match status" value="1"/>
</dbReference>
<keyword evidence="6" id="KW-0539">Nucleus</keyword>
<keyword evidence="4" id="KW-0949">S-adenosyl-L-methionine</keyword>
<proteinExistence type="inferred from homology"/>
<evidence type="ECO:0000256" key="3">
    <source>
        <dbReference type="ARBA" id="ARBA00022679"/>
    </source>
</evidence>
<comment type="subcellular location">
    <subcellularLocation>
        <location evidence="1">Nucleus</location>
    </subcellularLocation>
</comment>
<dbReference type="GeneID" id="110234076"/>
<keyword evidence="5" id="KW-0819">tRNA processing</keyword>
<dbReference type="OrthoDB" id="3173at2759"/>